<comment type="caution">
    <text evidence="3">The sequence shown here is derived from an EMBL/GenBank/DDBJ whole genome shotgun (WGS) entry which is preliminary data.</text>
</comment>
<evidence type="ECO:0000256" key="1">
    <source>
        <dbReference type="ARBA" id="ARBA00008791"/>
    </source>
</evidence>
<evidence type="ECO:0000313" key="4">
    <source>
        <dbReference type="Proteomes" id="UP000032066"/>
    </source>
</evidence>
<comment type="similarity">
    <text evidence="1">Belongs to the universal stress protein A family.</text>
</comment>
<dbReference type="AlphaFoldDB" id="A0A0D0P5U1"/>
<dbReference type="InterPro" id="IPR014729">
    <property type="entry name" value="Rossmann-like_a/b/a_fold"/>
</dbReference>
<sequence length="290" mass="29865">MCDSVVAGVDGSAESAAAARWAAADALRRGVALRLVTVVPPSGSAFGHREPAGHRLPEFATTLRAELVHALPGLDVSCEAIPGEPWSVLAAAGEKQWLLVLGSRGSGRLAGRLLGSVALRTAAEARCPVVLVPEGAADPDGSGEVVVGASGERPSGAVLGFAFEEAARRGAVLRALEGGAEPHGPLRTDAPIGPAEVRRSLVEAKTVRLQDALTPWQQKFPEVRTVAEVTGWDASRALLEASRGAALVVLGRHAPAHPLAAPHLGHLAHAVVHHAHGPVAIVPHDAAQRR</sequence>
<dbReference type="InterPro" id="IPR006015">
    <property type="entry name" value="Universal_stress_UspA"/>
</dbReference>
<dbReference type="OrthoDB" id="3871731at2"/>
<reference evidence="3 4" key="1">
    <citation type="submission" date="2015-02" db="EMBL/GenBank/DDBJ databases">
        <title>Draft genome sequence of Kitasatospora griseola MF730-N6, a bafilomycin, terpentecin and satosporin producer.</title>
        <authorList>
            <person name="Arens J.C."/>
            <person name="Haltli B."/>
            <person name="Kerr R.G."/>
        </authorList>
    </citation>
    <scope>NUCLEOTIDE SEQUENCE [LARGE SCALE GENOMIC DNA]</scope>
    <source>
        <strain evidence="3 4">MF730-N6</strain>
    </source>
</reference>
<dbReference type="Pfam" id="PF00582">
    <property type="entry name" value="Usp"/>
    <property type="match status" value="2"/>
</dbReference>
<dbReference type="Gene3D" id="3.40.50.620">
    <property type="entry name" value="HUPs"/>
    <property type="match status" value="2"/>
</dbReference>
<dbReference type="PRINTS" id="PR01438">
    <property type="entry name" value="UNVRSLSTRESS"/>
</dbReference>
<dbReference type="PANTHER" id="PTHR46553">
    <property type="entry name" value="ADENINE NUCLEOTIDE ALPHA HYDROLASES-LIKE SUPERFAMILY PROTEIN"/>
    <property type="match status" value="1"/>
</dbReference>
<organism evidence="3 4">
    <name type="scientific">Kitasatospora griseola</name>
    <name type="common">Streptomyces griseolosporeus</name>
    <dbReference type="NCBI Taxonomy" id="2064"/>
    <lineage>
        <taxon>Bacteria</taxon>
        <taxon>Bacillati</taxon>
        <taxon>Actinomycetota</taxon>
        <taxon>Actinomycetes</taxon>
        <taxon>Kitasatosporales</taxon>
        <taxon>Streptomycetaceae</taxon>
        <taxon>Kitasatospora</taxon>
    </lineage>
</organism>
<dbReference type="STRING" id="2064.TR51_06220"/>
<feature type="domain" description="UspA" evidence="2">
    <location>
        <begin position="1"/>
        <end position="133"/>
    </location>
</feature>
<dbReference type="PATRIC" id="fig|2064.6.peg.1360"/>
<name>A0A0D0P5U1_KITGR</name>
<dbReference type="EMBL" id="JXZB01000001">
    <property type="protein sequence ID" value="KIQ66991.1"/>
    <property type="molecule type" value="Genomic_DNA"/>
</dbReference>
<evidence type="ECO:0000259" key="2">
    <source>
        <dbReference type="Pfam" id="PF00582"/>
    </source>
</evidence>
<dbReference type="RefSeq" id="WP_043908668.1">
    <property type="nucleotide sequence ID" value="NZ_JXZB01000001.1"/>
</dbReference>
<dbReference type="SUPFAM" id="SSF52402">
    <property type="entry name" value="Adenine nucleotide alpha hydrolases-like"/>
    <property type="match status" value="2"/>
</dbReference>
<proteinExistence type="inferred from homology"/>
<dbReference type="Proteomes" id="UP000032066">
    <property type="component" value="Unassembled WGS sequence"/>
</dbReference>
<feature type="domain" description="UspA" evidence="2">
    <location>
        <begin position="145"/>
        <end position="283"/>
    </location>
</feature>
<gene>
    <name evidence="3" type="ORF">TR51_06220</name>
</gene>
<protein>
    <recommendedName>
        <fullName evidence="2">UspA domain-containing protein</fullName>
    </recommendedName>
</protein>
<evidence type="ECO:0000313" key="3">
    <source>
        <dbReference type="EMBL" id="KIQ66991.1"/>
    </source>
</evidence>
<keyword evidence="4" id="KW-1185">Reference proteome</keyword>
<dbReference type="PANTHER" id="PTHR46553:SF3">
    <property type="entry name" value="ADENINE NUCLEOTIDE ALPHA HYDROLASES-LIKE SUPERFAMILY PROTEIN"/>
    <property type="match status" value="1"/>
</dbReference>
<dbReference type="InterPro" id="IPR006016">
    <property type="entry name" value="UspA"/>
</dbReference>
<accession>A0A0D0P5U1</accession>